<reference evidence="10" key="2">
    <citation type="journal article" date="2016" name="Int. J. Syst. Evol. Microbiol.">
        <title>Complete genome sequence and cell structure of Limnochorda pilosa, a Gram-negative spore-former within the phylum Firmicutes.</title>
        <authorList>
            <person name="Watanabe M."/>
            <person name="Kojima H."/>
            <person name="Fukui M."/>
        </authorList>
    </citation>
    <scope>NUCLEOTIDE SEQUENCE [LARGE SCALE GENOMIC DNA]</scope>
    <source>
        <strain evidence="10">HC45</strain>
    </source>
</reference>
<evidence type="ECO:0000256" key="5">
    <source>
        <dbReference type="ARBA" id="ARBA00022989"/>
    </source>
</evidence>
<feature type="transmembrane region" description="Helical" evidence="7">
    <location>
        <begin position="171"/>
        <end position="194"/>
    </location>
</feature>
<protein>
    <submittedName>
        <fullName evidence="9">ABC transporter permease</fullName>
    </submittedName>
</protein>
<dbReference type="InterPro" id="IPR035906">
    <property type="entry name" value="MetI-like_sf"/>
</dbReference>
<sequence length="305" mass="33981">MGDMAAGRGGWRRAGYRFQRWIAPYVFIGPGFLFYMMVTFIPAIIGVYLSFTNYRIISPRYAFVGLANYAKMLDDPLFWTSMKNTFLYASGTIPGVVILSLVLALLVNSKLRGVVFFRTIYYMPVVTPISVAAVIWLWIYDYRGLLNGVLQLFGVGATNWLQTTATAMPSVIVMGIWLAVGTNMIIYLAALKGIPQTYYEAASMDGATPWQQFRYITLPLLSPTTLFVVITVTMGALRVYAEINIMTQGGPVDSTSVIVFYIFEKAFSSLQMGYAAAMSVGLFLVTMALTWINWRFLGRGVHYGG</sequence>
<dbReference type="PANTHER" id="PTHR30193:SF37">
    <property type="entry name" value="INNER MEMBRANE ABC TRANSPORTER PERMEASE PROTEIN YCJO"/>
    <property type="match status" value="1"/>
</dbReference>
<comment type="subcellular location">
    <subcellularLocation>
        <location evidence="1 7">Cell membrane</location>
        <topology evidence="1 7">Multi-pass membrane protein</topology>
    </subcellularLocation>
</comment>
<dbReference type="EMBL" id="AP014924">
    <property type="protein sequence ID" value="BAS26775.1"/>
    <property type="molecule type" value="Genomic_DNA"/>
</dbReference>
<dbReference type="PANTHER" id="PTHR30193">
    <property type="entry name" value="ABC TRANSPORTER PERMEASE PROTEIN"/>
    <property type="match status" value="1"/>
</dbReference>
<keyword evidence="6 7" id="KW-0472">Membrane</keyword>
<feature type="transmembrane region" description="Helical" evidence="7">
    <location>
        <begin position="86"/>
        <end position="107"/>
    </location>
</feature>
<keyword evidence="10" id="KW-1185">Reference proteome</keyword>
<evidence type="ECO:0000313" key="9">
    <source>
        <dbReference type="EMBL" id="BAS26775.1"/>
    </source>
</evidence>
<comment type="similarity">
    <text evidence="7">Belongs to the binding-protein-dependent transport system permease family.</text>
</comment>
<feature type="transmembrane region" description="Helical" evidence="7">
    <location>
        <begin position="119"/>
        <end position="139"/>
    </location>
</feature>
<evidence type="ECO:0000256" key="4">
    <source>
        <dbReference type="ARBA" id="ARBA00022692"/>
    </source>
</evidence>
<dbReference type="Proteomes" id="UP000065807">
    <property type="component" value="Chromosome"/>
</dbReference>
<evidence type="ECO:0000256" key="2">
    <source>
        <dbReference type="ARBA" id="ARBA00022448"/>
    </source>
</evidence>
<dbReference type="GO" id="GO:0055085">
    <property type="term" value="P:transmembrane transport"/>
    <property type="evidence" value="ECO:0007669"/>
    <property type="project" value="InterPro"/>
</dbReference>
<evidence type="ECO:0000259" key="8">
    <source>
        <dbReference type="PROSITE" id="PS50928"/>
    </source>
</evidence>
<accession>A0A0K2SI64</accession>
<name>A0A0K2SI64_LIMPI</name>
<dbReference type="InterPro" id="IPR051393">
    <property type="entry name" value="ABC_transporter_permease"/>
</dbReference>
<feature type="domain" description="ABC transmembrane type-1" evidence="8">
    <location>
        <begin position="82"/>
        <end position="293"/>
    </location>
</feature>
<feature type="transmembrane region" description="Helical" evidence="7">
    <location>
        <begin position="215"/>
        <end position="237"/>
    </location>
</feature>
<dbReference type="CDD" id="cd06261">
    <property type="entry name" value="TM_PBP2"/>
    <property type="match status" value="1"/>
</dbReference>
<dbReference type="Pfam" id="PF00528">
    <property type="entry name" value="BPD_transp_1"/>
    <property type="match status" value="1"/>
</dbReference>
<evidence type="ECO:0000256" key="1">
    <source>
        <dbReference type="ARBA" id="ARBA00004651"/>
    </source>
</evidence>
<dbReference type="SUPFAM" id="SSF161098">
    <property type="entry name" value="MetI-like"/>
    <property type="match status" value="1"/>
</dbReference>
<gene>
    <name evidence="9" type="ORF">LIP_0918</name>
</gene>
<evidence type="ECO:0000256" key="7">
    <source>
        <dbReference type="RuleBase" id="RU363032"/>
    </source>
</evidence>
<proteinExistence type="inferred from homology"/>
<evidence type="ECO:0000256" key="6">
    <source>
        <dbReference type="ARBA" id="ARBA00023136"/>
    </source>
</evidence>
<keyword evidence="2 7" id="KW-0813">Transport</keyword>
<evidence type="ECO:0000313" key="10">
    <source>
        <dbReference type="Proteomes" id="UP000065807"/>
    </source>
</evidence>
<reference evidence="10" key="1">
    <citation type="submission" date="2015-07" db="EMBL/GenBank/DDBJ databases">
        <title>Complete genome sequence and phylogenetic analysis of Limnochorda pilosa.</title>
        <authorList>
            <person name="Watanabe M."/>
            <person name="Kojima H."/>
            <person name="Fukui M."/>
        </authorList>
    </citation>
    <scope>NUCLEOTIDE SEQUENCE [LARGE SCALE GENOMIC DNA]</scope>
    <source>
        <strain evidence="10">HC45</strain>
    </source>
</reference>
<feature type="transmembrane region" description="Helical" evidence="7">
    <location>
        <begin position="275"/>
        <end position="294"/>
    </location>
</feature>
<keyword evidence="4 7" id="KW-0812">Transmembrane</keyword>
<organism evidence="9 10">
    <name type="scientific">Limnochorda pilosa</name>
    <dbReference type="NCBI Taxonomy" id="1555112"/>
    <lineage>
        <taxon>Bacteria</taxon>
        <taxon>Bacillati</taxon>
        <taxon>Bacillota</taxon>
        <taxon>Limnochordia</taxon>
        <taxon>Limnochordales</taxon>
        <taxon>Limnochordaceae</taxon>
        <taxon>Limnochorda</taxon>
    </lineage>
</organism>
<keyword evidence="5 7" id="KW-1133">Transmembrane helix</keyword>
<evidence type="ECO:0000256" key="3">
    <source>
        <dbReference type="ARBA" id="ARBA00022475"/>
    </source>
</evidence>
<feature type="transmembrane region" description="Helical" evidence="7">
    <location>
        <begin position="21"/>
        <end position="51"/>
    </location>
</feature>
<dbReference type="PROSITE" id="PS50928">
    <property type="entry name" value="ABC_TM1"/>
    <property type="match status" value="1"/>
</dbReference>
<dbReference type="InterPro" id="IPR000515">
    <property type="entry name" value="MetI-like"/>
</dbReference>
<dbReference type="STRING" id="1555112.LIP_0918"/>
<dbReference type="AlphaFoldDB" id="A0A0K2SI64"/>
<keyword evidence="3" id="KW-1003">Cell membrane</keyword>
<dbReference type="KEGG" id="lpil:LIP_0918"/>
<dbReference type="GO" id="GO:0005886">
    <property type="term" value="C:plasma membrane"/>
    <property type="evidence" value="ECO:0007669"/>
    <property type="project" value="UniProtKB-SubCell"/>
</dbReference>
<dbReference type="Gene3D" id="1.10.3720.10">
    <property type="entry name" value="MetI-like"/>
    <property type="match status" value="1"/>
</dbReference>